<dbReference type="CDD" id="cd09971">
    <property type="entry name" value="SdiA-regulated"/>
    <property type="match status" value="1"/>
</dbReference>
<dbReference type="Pfam" id="PF06977">
    <property type="entry name" value="SdiA-regulated"/>
    <property type="match status" value="1"/>
</dbReference>
<proteinExistence type="predicted"/>
<reference evidence="4 5" key="1">
    <citation type="submission" date="2019-12" db="EMBL/GenBank/DDBJ databases">
        <title>Enteriobacteria Tanzani isolates_10432.</title>
        <authorList>
            <person name="Subbiah M."/>
            <person name="Call D."/>
        </authorList>
    </citation>
    <scope>NUCLEOTIDE SEQUENCE [LARGE SCALE GENOMIC DNA]</scope>
    <source>
        <strain evidence="4 5">10432wF6</strain>
    </source>
</reference>
<dbReference type="EMBL" id="WTMY01000139">
    <property type="protein sequence ID" value="MWL46745.1"/>
    <property type="molecule type" value="Genomic_DNA"/>
</dbReference>
<gene>
    <name evidence="4" type="ORF">GQM04_14730</name>
</gene>
<keyword evidence="2" id="KW-1003">Cell membrane</keyword>
<evidence type="ECO:0000256" key="3">
    <source>
        <dbReference type="ARBA" id="ARBA00023136"/>
    </source>
</evidence>
<evidence type="ECO:0000256" key="2">
    <source>
        <dbReference type="ARBA" id="ARBA00022475"/>
    </source>
</evidence>
<dbReference type="AlphaFoldDB" id="A0A6L6ZTF8"/>
<comment type="subcellular location">
    <subcellularLocation>
        <location evidence="1">Cell membrane</location>
        <topology evidence="1">Single-pass membrane protein</topology>
    </subcellularLocation>
</comment>
<sequence length="268" mass="30508">MFTVLVILVSVATYLFLYLRHYEKNDTEYQLDYIRQLPGIQNLSSLTLHKEQGVLYATQNKPAMLLKLSMEGELIHSVPLHFITDAETVEHISGNIFAAIDENTSELFFFTVDHDMRITPRNSLLLPVFEKKNRGFEGLAWNMNEHLLYTAKERSHHDIYTWHLSADLFSAEPAELTGFPYQVRVDDISALDHSNGRLLLLSDESRLLLETDSTGTSWTEVLNLTQGNHGLTRDIPQPEGVVRTPDGSIYIASEPNLIARFHPESPTK</sequence>
<comment type="caution">
    <text evidence="4">The sequence shown here is derived from an EMBL/GenBank/DDBJ whole genome shotgun (WGS) entry which is preliminary data.</text>
</comment>
<evidence type="ECO:0000313" key="4">
    <source>
        <dbReference type="EMBL" id="MWL46745.1"/>
    </source>
</evidence>
<organism evidence="4 5">
    <name type="scientific">Escherichia coli</name>
    <dbReference type="NCBI Taxonomy" id="562"/>
    <lineage>
        <taxon>Bacteria</taxon>
        <taxon>Pseudomonadati</taxon>
        <taxon>Pseudomonadota</taxon>
        <taxon>Gammaproteobacteria</taxon>
        <taxon>Enterobacterales</taxon>
        <taxon>Enterobacteriaceae</taxon>
        <taxon>Escherichia</taxon>
    </lineage>
</organism>
<evidence type="ECO:0000313" key="5">
    <source>
        <dbReference type="Proteomes" id="UP000487258"/>
    </source>
</evidence>
<protein>
    <submittedName>
        <fullName evidence="4">Esterase-like activity of phytase</fullName>
    </submittedName>
</protein>
<accession>A0A6L6ZTF8</accession>
<dbReference type="GO" id="GO:0005886">
    <property type="term" value="C:plasma membrane"/>
    <property type="evidence" value="ECO:0007669"/>
    <property type="project" value="UniProtKB-SubCell"/>
</dbReference>
<dbReference type="SUPFAM" id="SSF50956">
    <property type="entry name" value="Thermostable phytase (3-phytase)"/>
    <property type="match status" value="1"/>
</dbReference>
<name>A0A6L6ZTF8_ECOLX</name>
<dbReference type="Proteomes" id="UP000487258">
    <property type="component" value="Unassembled WGS sequence"/>
</dbReference>
<dbReference type="InterPro" id="IPR009722">
    <property type="entry name" value="YjiK/CarP"/>
</dbReference>
<evidence type="ECO:0000256" key="1">
    <source>
        <dbReference type="ARBA" id="ARBA00004162"/>
    </source>
</evidence>
<keyword evidence="3" id="KW-0472">Membrane</keyword>